<dbReference type="SUPFAM" id="SSF53720">
    <property type="entry name" value="ALDH-like"/>
    <property type="match status" value="1"/>
</dbReference>
<evidence type="ECO:0000313" key="3">
    <source>
        <dbReference type="Proteomes" id="UP000013827"/>
    </source>
</evidence>
<proteinExistence type="predicted"/>
<dbReference type="InterPro" id="IPR015590">
    <property type="entry name" value="Aldehyde_DH_dom"/>
</dbReference>
<reference evidence="3" key="1">
    <citation type="journal article" date="2013" name="Nature">
        <title>Pan genome of the phytoplankton Emiliania underpins its global distribution.</title>
        <authorList>
            <person name="Read B.A."/>
            <person name="Kegel J."/>
            <person name="Klute M.J."/>
            <person name="Kuo A."/>
            <person name="Lefebvre S.C."/>
            <person name="Maumus F."/>
            <person name="Mayer C."/>
            <person name="Miller J."/>
            <person name="Monier A."/>
            <person name="Salamov A."/>
            <person name="Young J."/>
            <person name="Aguilar M."/>
            <person name="Claverie J.M."/>
            <person name="Frickenhaus S."/>
            <person name="Gonzalez K."/>
            <person name="Herman E.K."/>
            <person name="Lin Y.C."/>
            <person name="Napier J."/>
            <person name="Ogata H."/>
            <person name="Sarno A.F."/>
            <person name="Shmutz J."/>
            <person name="Schroeder D."/>
            <person name="de Vargas C."/>
            <person name="Verret F."/>
            <person name="von Dassow P."/>
            <person name="Valentin K."/>
            <person name="Van de Peer Y."/>
            <person name="Wheeler G."/>
            <person name="Dacks J.B."/>
            <person name="Delwiche C.F."/>
            <person name="Dyhrman S.T."/>
            <person name="Glockner G."/>
            <person name="John U."/>
            <person name="Richards T."/>
            <person name="Worden A.Z."/>
            <person name="Zhang X."/>
            <person name="Grigoriev I.V."/>
            <person name="Allen A.E."/>
            <person name="Bidle K."/>
            <person name="Borodovsky M."/>
            <person name="Bowler C."/>
            <person name="Brownlee C."/>
            <person name="Cock J.M."/>
            <person name="Elias M."/>
            <person name="Gladyshev V.N."/>
            <person name="Groth M."/>
            <person name="Guda C."/>
            <person name="Hadaegh A."/>
            <person name="Iglesias-Rodriguez M.D."/>
            <person name="Jenkins J."/>
            <person name="Jones B.M."/>
            <person name="Lawson T."/>
            <person name="Leese F."/>
            <person name="Lindquist E."/>
            <person name="Lobanov A."/>
            <person name="Lomsadze A."/>
            <person name="Malik S.B."/>
            <person name="Marsh M.E."/>
            <person name="Mackinder L."/>
            <person name="Mock T."/>
            <person name="Mueller-Roeber B."/>
            <person name="Pagarete A."/>
            <person name="Parker M."/>
            <person name="Probert I."/>
            <person name="Quesneville H."/>
            <person name="Raines C."/>
            <person name="Rensing S.A."/>
            <person name="Riano-Pachon D.M."/>
            <person name="Richier S."/>
            <person name="Rokitta S."/>
            <person name="Shiraiwa Y."/>
            <person name="Soanes D.M."/>
            <person name="van der Giezen M."/>
            <person name="Wahlund T.M."/>
            <person name="Williams B."/>
            <person name="Wilson W."/>
            <person name="Wolfe G."/>
            <person name="Wurch L.L."/>
        </authorList>
    </citation>
    <scope>NUCLEOTIDE SEQUENCE</scope>
</reference>
<reference evidence="2" key="2">
    <citation type="submission" date="2024-10" db="UniProtKB">
        <authorList>
            <consortium name="EnsemblProtists"/>
        </authorList>
    </citation>
    <scope>IDENTIFICATION</scope>
</reference>
<dbReference type="InterPro" id="IPR016163">
    <property type="entry name" value="Ald_DH_C"/>
</dbReference>
<organism evidence="2 3">
    <name type="scientific">Emiliania huxleyi (strain CCMP1516)</name>
    <dbReference type="NCBI Taxonomy" id="280463"/>
    <lineage>
        <taxon>Eukaryota</taxon>
        <taxon>Haptista</taxon>
        <taxon>Haptophyta</taxon>
        <taxon>Prymnesiophyceae</taxon>
        <taxon>Isochrysidales</taxon>
        <taxon>Noelaerhabdaceae</taxon>
        <taxon>Emiliania</taxon>
    </lineage>
</organism>
<dbReference type="KEGG" id="ehx:EMIHUDRAFT_456412"/>
<dbReference type="HOGENOM" id="CLU_1108774_0_0_1"/>
<dbReference type="AlphaFoldDB" id="A0A0D3K539"/>
<evidence type="ECO:0000313" key="2">
    <source>
        <dbReference type="EnsemblProtists" id="EOD30874"/>
    </source>
</evidence>
<sequence length="251" mass="26858">MPPLHIRICNGGIKMTLSPPIADATAPPFVDGRKVLCNGKVEPWTGPVQEVFAPIFKRALALNRLNPAQAAGSEEKARMDEAASLKALDAAVASWSHGRGEPPFLSAGALLEDTSRTRPPTRARPGDCNTQVSEKMRVWHEEQFGPLVPVVPFRELDDVYAYLAQSTFGQQASVFAGDVVKLAPRLALERARPDYLPFSGRKSSALGTLSVTEALKTVSTEYVVATKDNAMGKAGMLSLAGAQCNCVASLI</sequence>
<dbReference type="GO" id="GO:0016620">
    <property type="term" value="F:oxidoreductase activity, acting on the aldehyde or oxo group of donors, NAD or NADP as acceptor"/>
    <property type="evidence" value="ECO:0007669"/>
    <property type="project" value="InterPro"/>
</dbReference>
<dbReference type="InterPro" id="IPR016161">
    <property type="entry name" value="Ald_DH/histidinol_DH"/>
</dbReference>
<protein>
    <recommendedName>
        <fullName evidence="1">Aldehyde dehydrogenase domain-containing protein</fullName>
    </recommendedName>
</protein>
<dbReference type="Gene3D" id="3.40.309.10">
    <property type="entry name" value="Aldehyde Dehydrogenase, Chain A, domain 2"/>
    <property type="match status" value="1"/>
</dbReference>
<dbReference type="RefSeq" id="XP_005783303.1">
    <property type="nucleotide sequence ID" value="XM_005783246.1"/>
</dbReference>
<dbReference type="Pfam" id="PF00171">
    <property type="entry name" value="Aldedh"/>
    <property type="match status" value="1"/>
</dbReference>
<dbReference type="PaxDb" id="2903-EOD30874"/>
<evidence type="ECO:0000259" key="1">
    <source>
        <dbReference type="Pfam" id="PF00171"/>
    </source>
</evidence>
<dbReference type="STRING" id="2903.R1FC86"/>
<dbReference type="Proteomes" id="UP000013827">
    <property type="component" value="Unassembled WGS sequence"/>
</dbReference>
<dbReference type="GeneID" id="17276147"/>
<dbReference type="EnsemblProtists" id="EOD30874">
    <property type="protein sequence ID" value="EOD30874"/>
    <property type="gene ID" value="EMIHUDRAFT_456412"/>
</dbReference>
<name>A0A0D3K539_EMIH1</name>
<keyword evidence="3" id="KW-1185">Reference proteome</keyword>
<accession>A0A0D3K539</accession>
<feature type="domain" description="Aldehyde dehydrogenase" evidence="1">
    <location>
        <begin position="130"/>
        <end position="217"/>
    </location>
</feature>